<organism evidence="1 2">
    <name type="scientific">Willisornis vidua</name>
    <name type="common">Xingu scale-backed antbird</name>
    <dbReference type="NCBI Taxonomy" id="1566151"/>
    <lineage>
        <taxon>Eukaryota</taxon>
        <taxon>Metazoa</taxon>
        <taxon>Chordata</taxon>
        <taxon>Craniata</taxon>
        <taxon>Vertebrata</taxon>
        <taxon>Euteleostomi</taxon>
        <taxon>Archelosauria</taxon>
        <taxon>Archosauria</taxon>
        <taxon>Dinosauria</taxon>
        <taxon>Saurischia</taxon>
        <taxon>Theropoda</taxon>
        <taxon>Coelurosauria</taxon>
        <taxon>Aves</taxon>
        <taxon>Neognathae</taxon>
        <taxon>Neoaves</taxon>
        <taxon>Telluraves</taxon>
        <taxon>Australaves</taxon>
        <taxon>Passeriformes</taxon>
        <taxon>Thamnophilidae</taxon>
        <taxon>Willisornis</taxon>
    </lineage>
</organism>
<sequence length="218" mass="23852">MSCKNSVRTHIPNFSLKVLTCAENNLNRLHGEFHCSVTASHGFNYSADKYSAALVLPCDKLFSPYTLTTNCLKEPMQPMIAKTETYSCVLMVLKALQLSGSRAEQPSHSKPVFTPHSLSHQAVTIKEPQSEEMEAVLWKFKTNGKPVKSILSSGNESETVDLAKGVTAAMAAQSRQDVNNSTDDAVVLDLAMALSVKSMVPGELSPKLLLWDLLCYCN</sequence>
<dbReference type="EMBL" id="WHWB01033560">
    <property type="protein sequence ID" value="KAJ7419010.1"/>
    <property type="molecule type" value="Genomic_DNA"/>
</dbReference>
<evidence type="ECO:0000313" key="1">
    <source>
        <dbReference type="EMBL" id="KAJ7419010.1"/>
    </source>
</evidence>
<reference evidence="1" key="1">
    <citation type="submission" date="2019-10" db="EMBL/GenBank/DDBJ databases">
        <authorList>
            <person name="Soares A.E.R."/>
            <person name="Aleixo A."/>
            <person name="Schneider P."/>
            <person name="Miyaki C.Y."/>
            <person name="Schneider M.P."/>
            <person name="Mello C."/>
            <person name="Vasconcelos A.T.R."/>
        </authorList>
    </citation>
    <scope>NUCLEOTIDE SEQUENCE</scope>
    <source>
        <tissue evidence="1">Muscle</tissue>
    </source>
</reference>
<evidence type="ECO:0000313" key="2">
    <source>
        <dbReference type="Proteomes" id="UP001145742"/>
    </source>
</evidence>
<comment type="caution">
    <text evidence="1">The sequence shown here is derived from an EMBL/GenBank/DDBJ whole genome shotgun (WGS) entry which is preliminary data.</text>
</comment>
<keyword evidence="2" id="KW-1185">Reference proteome</keyword>
<name>A0ABQ9DHN9_9PASS</name>
<dbReference type="Proteomes" id="UP001145742">
    <property type="component" value="Unassembled WGS sequence"/>
</dbReference>
<protein>
    <submittedName>
        <fullName evidence="1">Uncharacterized protein</fullName>
    </submittedName>
</protein>
<accession>A0ABQ9DHN9</accession>
<gene>
    <name evidence="1" type="ORF">WISP_56108</name>
</gene>
<proteinExistence type="predicted"/>